<organism evidence="7 8">
    <name type="scientific">Dioscorea zingiberensis</name>
    <dbReference type="NCBI Taxonomy" id="325984"/>
    <lineage>
        <taxon>Eukaryota</taxon>
        <taxon>Viridiplantae</taxon>
        <taxon>Streptophyta</taxon>
        <taxon>Embryophyta</taxon>
        <taxon>Tracheophyta</taxon>
        <taxon>Spermatophyta</taxon>
        <taxon>Magnoliopsida</taxon>
        <taxon>Liliopsida</taxon>
        <taxon>Dioscoreales</taxon>
        <taxon>Dioscoreaceae</taxon>
        <taxon>Dioscorea</taxon>
    </lineage>
</organism>
<feature type="compositionally biased region" description="Polar residues" evidence="5">
    <location>
        <begin position="959"/>
        <end position="974"/>
    </location>
</feature>
<feature type="region of interest" description="Disordered" evidence="5">
    <location>
        <begin position="1041"/>
        <end position="1065"/>
    </location>
</feature>
<feature type="region of interest" description="Disordered" evidence="5">
    <location>
        <begin position="749"/>
        <end position="800"/>
    </location>
</feature>
<dbReference type="PANTHER" id="PTHR22940:SF4">
    <property type="entry name" value="PROTEIN TIMELESS HOMOLOG"/>
    <property type="match status" value="1"/>
</dbReference>
<dbReference type="InterPro" id="IPR006906">
    <property type="entry name" value="Timeless_N"/>
</dbReference>
<dbReference type="GO" id="GO:0000076">
    <property type="term" value="P:DNA replication checkpoint signaling"/>
    <property type="evidence" value="ECO:0007669"/>
    <property type="project" value="TreeGrafter"/>
</dbReference>
<feature type="region of interest" description="Disordered" evidence="5">
    <location>
        <begin position="921"/>
        <end position="978"/>
    </location>
</feature>
<evidence type="ECO:0000256" key="1">
    <source>
        <dbReference type="ARBA" id="ARBA00004123"/>
    </source>
</evidence>
<dbReference type="InterPro" id="IPR044998">
    <property type="entry name" value="Timeless"/>
</dbReference>
<evidence type="ECO:0000256" key="2">
    <source>
        <dbReference type="ARBA" id="ARBA00023242"/>
    </source>
</evidence>
<feature type="compositionally biased region" description="Basic and acidic residues" evidence="5">
    <location>
        <begin position="559"/>
        <end position="571"/>
    </location>
</feature>
<dbReference type="PANTHER" id="PTHR22940">
    <property type="entry name" value="TIMEOUT/TIMELESS-2"/>
    <property type="match status" value="1"/>
</dbReference>
<protein>
    <recommendedName>
        <fullName evidence="6">Timeless N-terminal domain-containing protein</fullName>
    </recommendedName>
</protein>
<dbReference type="Pfam" id="PF04821">
    <property type="entry name" value="TIMELESS"/>
    <property type="match status" value="1"/>
</dbReference>
<evidence type="ECO:0000313" key="8">
    <source>
        <dbReference type="Proteomes" id="UP001085076"/>
    </source>
</evidence>
<keyword evidence="3" id="KW-0131">Cell cycle</keyword>
<proteinExistence type="predicted"/>
<feature type="compositionally biased region" description="Polar residues" evidence="5">
    <location>
        <begin position="540"/>
        <end position="551"/>
    </location>
</feature>
<feature type="region of interest" description="Disordered" evidence="5">
    <location>
        <begin position="487"/>
        <end position="594"/>
    </location>
</feature>
<dbReference type="GO" id="GO:0006281">
    <property type="term" value="P:DNA repair"/>
    <property type="evidence" value="ECO:0007669"/>
    <property type="project" value="TreeGrafter"/>
</dbReference>
<evidence type="ECO:0000313" key="7">
    <source>
        <dbReference type="EMBL" id="KAJ0986238.1"/>
    </source>
</evidence>
<sequence length="1080" mass="121650">MDTEGLSIICTGIGFADEDDNGVIRGYVKSEYCLDNLKDLQRYLRRDDPMRRDVFKQICKWRTVSQDLIPIIEYYQSDRNLVINAVKVLVFLTMPIDPTSCDIAQQIEYMWHLKAAMTRNVVVAAIVSLLEDPLDHLERTVTCMASFSLLHMPSYSCDAFTEDDWKLVQLVLTLFRNVLAIQDIPLHQKASGSAAHFLFLRERFLELMFQENAMDLILVLTQYIDGSCGYLHQDNLLLLEIYHYIFLGQEVELIVKASRKSSKVDGDVATSVDSLKSMMDEERKGRIIRLRNLECHSHFTGMFTRLTMDGSKTLHKGNPASAGDGLLKVHRIHRGPVKKTVWDYESLSLPKENILQLLYNFLNQFLSGGYNTLMQSVFTDIVKEHQAIQNTDIIMFFQVAQFAIAFQYQMISNSKKQDIRDSLSEDVPDHGPADYLFHGGLCGPIASTVNEAVFSLVISKWREAFEGLKQTNDFKSLSAAGSLIKNMVSRKSRKQRKKKTKNTNEAEAATQEQEKDNPEKTGSPSSVLVAKPDTVEKELGTSTSDPNTEPGMTTLGPDHPTEDSSHLDNEKLNNNFTDPMDNTEGSSSEDEAPATYESNSACTNHYIICMLRRFCDDLNLYPMLYQLSLMTTFHGILADQKASMSSEYKNIVDFLSKVVRKMMRMIKHQPLLFVEMLFWKTRKECHCINAEALQGDLTKLQNERRNLDGDVGKSNDEVGPIYKSIAESLGDDEADVIIQHNLAGQRLENSSDEALPKDFHNSKGSLGCRNSPTDKNDQNEGAPSDLKKHKPSKRQKGLVPVFDQEQEATLRHLYEKYKGDVRCSHLIAEVIAPDGIITAVHVSAKLRQLGLKISGRKRFVSDDGPSSSNKLKDSTFPESSLFKYQKKCSHMIANALDGDHTAAQVSRKLKNLGLIVPRRKRSETAKQLSDNELTDRGEQSDEETLSTIQKRNRRKRSKPSTQDTATEISNQKIHQGNGFHDELDNMQILHRGRASDGLEAVDSSALNETSSLEDKLVDSNIDEPLGGLASPADQAAEQWPQNHNELEDMFDSGDDVSPVEPVRPGSRRTLKMIVDNEDDE</sequence>
<feature type="compositionally biased region" description="Polar residues" evidence="5">
    <location>
        <begin position="762"/>
        <end position="771"/>
    </location>
</feature>
<evidence type="ECO:0000256" key="5">
    <source>
        <dbReference type="SAM" id="MobiDB-lite"/>
    </source>
</evidence>
<dbReference type="GO" id="GO:0031298">
    <property type="term" value="C:replication fork protection complex"/>
    <property type="evidence" value="ECO:0007669"/>
    <property type="project" value="TreeGrafter"/>
</dbReference>
<dbReference type="OrthoDB" id="310853at2759"/>
<dbReference type="EMBL" id="JAGGNH010000001">
    <property type="protein sequence ID" value="KAJ0986238.1"/>
    <property type="molecule type" value="Genomic_DNA"/>
</dbReference>
<feature type="coiled-coil region" evidence="4">
    <location>
        <begin position="690"/>
        <end position="717"/>
    </location>
</feature>
<evidence type="ECO:0000256" key="3">
    <source>
        <dbReference type="ARBA" id="ARBA00023306"/>
    </source>
</evidence>
<evidence type="ECO:0000259" key="6">
    <source>
        <dbReference type="Pfam" id="PF04821"/>
    </source>
</evidence>
<reference evidence="7" key="1">
    <citation type="submission" date="2021-03" db="EMBL/GenBank/DDBJ databases">
        <authorList>
            <person name="Li Z."/>
            <person name="Yang C."/>
        </authorList>
    </citation>
    <scope>NUCLEOTIDE SEQUENCE</scope>
    <source>
        <strain evidence="7">Dzin_1.0</strain>
        <tissue evidence="7">Leaf</tissue>
    </source>
</reference>
<accession>A0A9D5HRF7</accession>
<comment type="caution">
    <text evidence="7">The sequence shown here is derived from an EMBL/GenBank/DDBJ whole genome shotgun (WGS) entry which is preliminary data.</text>
</comment>
<reference evidence="7" key="2">
    <citation type="journal article" date="2022" name="Hortic Res">
        <title>The genome of Dioscorea zingiberensis sheds light on the biosynthesis, origin and evolution of the medicinally important diosgenin saponins.</title>
        <authorList>
            <person name="Li Y."/>
            <person name="Tan C."/>
            <person name="Li Z."/>
            <person name="Guo J."/>
            <person name="Li S."/>
            <person name="Chen X."/>
            <person name="Wang C."/>
            <person name="Dai X."/>
            <person name="Yang H."/>
            <person name="Song W."/>
            <person name="Hou L."/>
            <person name="Xu J."/>
            <person name="Tong Z."/>
            <person name="Xu A."/>
            <person name="Yuan X."/>
            <person name="Wang W."/>
            <person name="Yang Q."/>
            <person name="Chen L."/>
            <person name="Sun Z."/>
            <person name="Wang K."/>
            <person name="Pan B."/>
            <person name="Chen J."/>
            <person name="Bao Y."/>
            <person name="Liu F."/>
            <person name="Qi X."/>
            <person name="Gang D.R."/>
            <person name="Wen J."/>
            <person name="Li J."/>
        </authorList>
    </citation>
    <scope>NUCLEOTIDE SEQUENCE</scope>
    <source>
        <strain evidence="7">Dzin_1.0</strain>
    </source>
</reference>
<dbReference type="GO" id="GO:0043111">
    <property type="term" value="P:replication fork arrest"/>
    <property type="evidence" value="ECO:0007669"/>
    <property type="project" value="TreeGrafter"/>
</dbReference>
<dbReference type="Proteomes" id="UP001085076">
    <property type="component" value="Miscellaneous, Linkage group lg01"/>
</dbReference>
<keyword evidence="8" id="KW-1185">Reference proteome</keyword>
<feature type="domain" description="Timeless N-terminal" evidence="6">
    <location>
        <begin position="27"/>
        <end position="304"/>
    </location>
</feature>
<dbReference type="AlphaFoldDB" id="A0A9D5HRF7"/>
<keyword evidence="2" id="KW-0539">Nucleus</keyword>
<gene>
    <name evidence="7" type="ORF">J5N97_004594</name>
</gene>
<feature type="compositionally biased region" description="Basic residues" evidence="5">
    <location>
        <begin position="787"/>
        <end position="796"/>
    </location>
</feature>
<keyword evidence="4" id="KW-0175">Coiled coil</keyword>
<dbReference type="GO" id="GO:0003677">
    <property type="term" value="F:DNA binding"/>
    <property type="evidence" value="ECO:0007669"/>
    <property type="project" value="TreeGrafter"/>
</dbReference>
<feature type="compositionally biased region" description="Basic residues" evidence="5">
    <location>
        <begin position="488"/>
        <end position="501"/>
    </location>
</feature>
<evidence type="ECO:0000256" key="4">
    <source>
        <dbReference type="SAM" id="Coils"/>
    </source>
</evidence>
<name>A0A9D5HRF7_9LILI</name>
<comment type="subcellular location">
    <subcellularLocation>
        <location evidence="1">Nucleus</location>
    </subcellularLocation>
</comment>